<reference evidence="1" key="1">
    <citation type="submission" date="2020-10" db="EMBL/GenBank/DDBJ databases">
        <authorList>
            <person name="Castelo-Branco R."/>
            <person name="Eusebio N."/>
            <person name="Adriana R."/>
            <person name="Vieira A."/>
            <person name="Brugerolle De Fraissinette N."/>
            <person name="Rezende De Castro R."/>
            <person name="Schneider M.P."/>
            <person name="Vasconcelos V."/>
            <person name="Leao P.N."/>
        </authorList>
    </citation>
    <scope>NUCLEOTIDE SEQUENCE</scope>
    <source>
        <strain evidence="1">LEGE 11467</strain>
    </source>
</reference>
<dbReference type="EMBL" id="JADEXN010000109">
    <property type="protein sequence ID" value="MBE9040689.1"/>
    <property type="molecule type" value="Genomic_DNA"/>
</dbReference>
<sequence>MAAGGGSVPTEDEDLAKKVVVSKSPEVAVARSILARYPEFDPSDGDVGDLPFSSASDGALSAHQSGISRLLVITHTSLLVFALVGAGNVQS</sequence>
<organism evidence="1 2">
    <name type="scientific">Zarconia navalis LEGE 11467</name>
    <dbReference type="NCBI Taxonomy" id="1828826"/>
    <lineage>
        <taxon>Bacteria</taxon>
        <taxon>Bacillati</taxon>
        <taxon>Cyanobacteriota</taxon>
        <taxon>Cyanophyceae</taxon>
        <taxon>Oscillatoriophycideae</taxon>
        <taxon>Oscillatoriales</taxon>
        <taxon>Oscillatoriales incertae sedis</taxon>
        <taxon>Zarconia</taxon>
        <taxon>Zarconia navalis</taxon>
    </lineage>
</organism>
<protein>
    <submittedName>
        <fullName evidence="1">Uncharacterized protein</fullName>
    </submittedName>
</protein>
<accession>A0A928Z8L5</accession>
<dbReference type="RefSeq" id="WP_264320933.1">
    <property type="nucleotide sequence ID" value="NZ_JADEXN010000109.1"/>
</dbReference>
<comment type="caution">
    <text evidence="1">The sequence shown here is derived from an EMBL/GenBank/DDBJ whole genome shotgun (WGS) entry which is preliminary data.</text>
</comment>
<evidence type="ECO:0000313" key="1">
    <source>
        <dbReference type="EMBL" id="MBE9040689.1"/>
    </source>
</evidence>
<dbReference type="Proteomes" id="UP000621799">
    <property type="component" value="Unassembled WGS sequence"/>
</dbReference>
<keyword evidence="2" id="KW-1185">Reference proteome</keyword>
<gene>
    <name evidence="1" type="ORF">IQ235_07840</name>
</gene>
<name>A0A928Z8L5_9CYAN</name>
<dbReference type="AlphaFoldDB" id="A0A928Z8L5"/>
<proteinExistence type="predicted"/>
<evidence type="ECO:0000313" key="2">
    <source>
        <dbReference type="Proteomes" id="UP000621799"/>
    </source>
</evidence>